<dbReference type="AlphaFoldDB" id="A0A6J7CUQ4"/>
<dbReference type="EMBL" id="CAFBLP010000005">
    <property type="protein sequence ID" value="CAB4862237.1"/>
    <property type="molecule type" value="Genomic_DNA"/>
</dbReference>
<dbReference type="InterPro" id="IPR029044">
    <property type="entry name" value="Nucleotide-diphossugar_trans"/>
</dbReference>
<proteinExistence type="predicted"/>
<reference evidence="1" key="1">
    <citation type="submission" date="2020-05" db="EMBL/GenBank/DDBJ databases">
        <authorList>
            <person name="Chiriac C."/>
            <person name="Salcher M."/>
            <person name="Ghai R."/>
            <person name="Kavagutti S V."/>
        </authorList>
    </citation>
    <scope>NUCLEOTIDE SEQUENCE</scope>
</reference>
<protein>
    <submittedName>
        <fullName evidence="1">Unannotated protein</fullName>
    </submittedName>
</protein>
<sequence length="264" mass="28519">MKCCVNIALSRSEWLAFGGHRNDCVRPLPVLRRICSQRSCSVLAFVTAVRHPLNSKSFSRVGALLDATLHSVCRQVDQDFRVIVVNNELPPLSVSSPKVIPLRVTFPPPTSQRTARVSFTDGVRDKGCKLAAGVAAARQMSADHVMFIDCDDLLHHGLSHYANLTPQHPGWFSPSGFIHTVGSRTLQYVATDFHHLNGSTSMESGLPGLISAASRWSLCRSPAPSGRSGLARTRVAISCRSATSKYSVAVSAAASRSGREPSNE</sequence>
<dbReference type="SUPFAM" id="SSF53448">
    <property type="entry name" value="Nucleotide-diphospho-sugar transferases"/>
    <property type="match status" value="1"/>
</dbReference>
<evidence type="ECO:0000313" key="1">
    <source>
        <dbReference type="EMBL" id="CAB4862237.1"/>
    </source>
</evidence>
<dbReference type="CDD" id="cd00761">
    <property type="entry name" value="Glyco_tranf_GTA_type"/>
    <property type="match status" value="1"/>
</dbReference>
<gene>
    <name evidence="1" type="ORF">UFOPK3376_00331</name>
</gene>
<name>A0A6J7CUQ4_9ZZZZ</name>
<accession>A0A6J7CUQ4</accession>
<organism evidence="1">
    <name type="scientific">freshwater metagenome</name>
    <dbReference type="NCBI Taxonomy" id="449393"/>
    <lineage>
        <taxon>unclassified sequences</taxon>
        <taxon>metagenomes</taxon>
        <taxon>ecological metagenomes</taxon>
    </lineage>
</organism>